<dbReference type="Gene3D" id="2.40.30.100">
    <property type="entry name" value="AF2212/PG0164-like"/>
    <property type="match status" value="1"/>
</dbReference>
<sequence length="173" mass="19723">MVSFTTTLAQFHYEHWSYHLPVSPEITAQFTNGNNRRVKCCINNKITIHTALMPINEGSYILVNQKIRTELNISEGDKVEVTLEKDNSEYGIPIPESFSVLLDQDEVGSKFFHSLTPGKQRSLIYIVGKVKNIDSQLNKGLAILDHLTEVQGKLDFKALNVKIKEYNQRGKMR</sequence>
<dbReference type="Proteomes" id="UP000036908">
    <property type="component" value="Unassembled WGS sequence"/>
</dbReference>
<evidence type="ECO:0000313" key="2">
    <source>
        <dbReference type="Proteomes" id="UP000036908"/>
    </source>
</evidence>
<dbReference type="EMBL" id="JSVA01000017">
    <property type="protein sequence ID" value="KOF01981.1"/>
    <property type="molecule type" value="Genomic_DNA"/>
</dbReference>
<dbReference type="PATRIC" id="fig|1566026.4.peg.1250"/>
<dbReference type="InterPro" id="IPR015018">
    <property type="entry name" value="DUF1905"/>
</dbReference>
<name>A0A0L8AI71_9BACT</name>
<accession>A0A0L8AI71</accession>
<dbReference type="Pfam" id="PF08922">
    <property type="entry name" value="DUF1905"/>
    <property type="match status" value="1"/>
</dbReference>
<keyword evidence="2" id="KW-1185">Reference proteome</keyword>
<dbReference type="SUPFAM" id="SSF141694">
    <property type="entry name" value="AF2212/PG0164-like"/>
    <property type="match status" value="1"/>
</dbReference>
<comment type="caution">
    <text evidence="1">The sequence shown here is derived from an EMBL/GenBank/DDBJ whole genome shotgun (WGS) entry which is preliminary data.</text>
</comment>
<dbReference type="RefSeq" id="WP_053224501.1">
    <property type="nucleotide sequence ID" value="NZ_JSVA01000017.1"/>
</dbReference>
<evidence type="ECO:0008006" key="3">
    <source>
        <dbReference type="Google" id="ProtNLM"/>
    </source>
</evidence>
<dbReference type="AlphaFoldDB" id="A0A0L8AI71"/>
<protein>
    <recommendedName>
        <fullName evidence="3">DUF1905 domain-containing protein</fullName>
    </recommendedName>
</protein>
<dbReference type="InterPro" id="IPR037079">
    <property type="entry name" value="AF2212/PG0164-like_sf"/>
</dbReference>
<proteinExistence type="predicted"/>
<organism evidence="1 2">
    <name type="scientific">Roseivirga seohaensis subsp. aquiponti</name>
    <dbReference type="NCBI Taxonomy" id="1566026"/>
    <lineage>
        <taxon>Bacteria</taxon>
        <taxon>Pseudomonadati</taxon>
        <taxon>Bacteroidota</taxon>
        <taxon>Cytophagia</taxon>
        <taxon>Cytophagales</taxon>
        <taxon>Roseivirgaceae</taxon>
        <taxon>Roseivirga</taxon>
    </lineage>
</organism>
<dbReference type="OrthoDB" id="959664at2"/>
<gene>
    <name evidence="1" type="ORF">OB69_14690</name>
</gene>
<reference evidence="2" key="1">
    <citation type="submission" date="2014-11" db="EMBL/GenBank/DDBJ databases">
        <title>Genome sequencing of Roseivirga sp. D-25.</title>
        <authorList>
            <person name="Selvaratnam C."/>
            <person name="Thevarajoo S."/>
            <person name="Goh K.M."/>
            <person name="Eee R."/>
            <person name="Chan K.-G."/>
            <person name="Chong C.S."/>
        </authorList>
    </citation>
    <scope>NUCLEOTIDE SEQUENCE [LARGE SCALE GENOMIC DNA]</scope>
    <source>
        <strain evidence="2">D-25</strain>
    </source>
</reference>
<evidence type="ECO:0000313" key="1">
    <source>
        <dbReference type="EMBL" id="KOF01981.1"/>
    </source>
</evidence>